<reference evidence="2" key="1">
    <citation type="submission" date="2017-12" db="EMBL/GenBank/DDBJ databases">
        <title>Improved Draft Genome Sequence of Microcystis aeruginosa NIES-298, a Microcystin-Producing Cyanobacterium from Lake Kasumigaura, Japan.</title>
        <authorList>
            <person name="Yamaguchi H."/>
            <person name="Suzuki S."/>
            <person name="Kawachi M."/>
        </authorList>
    </citation>
    <scope>NUCLEOTIDE SEQUENCE [LARGE SCALE GENOMIC DNA]</scope>
    <source>
        <strain evidence="2">NIES-298</strain>
    </source>
</reference>
<dbReference type="GO" id="GO:0006313">
    <property type="term" value="P:DNA transposition"/>
    <property type="evidence" value="ECO:0007669"/>
    <property type="project" value="InterPro"/>
</dbReference>
<dbReference type="InterPro" id="IPR036515">
    <property type="entry name" value="Transposase_17_sf"/>
</dbReference>
<dbReference type="EMBL" id="BEYQ01000001">
    <property type="protein sequence ID" value="GBD51139.1"/>
    <property type="molecule type" value="Genomic_DNA"/>
</dbReference>
<accession>A0A2H6BLT1</accession>
<dbReference type="RefSeq" id="WP_103111206.1">
    <property type="nucleotide sequence ID" value="NZ_BEIU01000012.1"/>
</dbReference>
<dbReference type="InterPro" id="IPR052715">
    <property type="entry name" value="RAYT_transposase"/>
</dbReference>
<evidence type="ECO:0000313" key="1">
    <source>
        <dbReference type="EMBL" id="GBD51139.1"/>
    </source>
</evidence>
<dbReference type="GO" id="GO:0004803">
    <property type="term" value="F:transposase activity"/>
    <property type="evidence" value="ECO:0007669"/>
    <property type="project" value="InterPro"/>
</dbReference>
<comment type="caution">
    <text evidence="1">The sequence shown here is derived from an EMBL/GenBank/DDBJ whole genome shotgun (WGS) entry which is preliminary data.</text>
</comment>
<dbReference type="AlphaFoldDB" id="A0A2H6BLT1"/>
<dbReference type="SMART" id="SM01321">
    <property type="entry name" value="Y1_Tnp"/>
    <property type="match status" value="1"/>
</dbReference>
<name>A0A2H6BLT1_MICAE</name>
<dbReference type="GO" id="GO:0043565">
    <property type="term" value="F:sequence-specific DNA binding"/>
    <property type="evidence" value="ECO:0007669"/>
    <property type="project" value="TreeGrafter"/>
</dbReference>
<dbReference type="PANTHER" id="PTHR36966:SF1">
    <property type="entry name" value="REP-ASSOCIATED TYROSINE TRANSPOSASE"/>
    <property type="match status" value="1"/>
</dbReference>
<protein>
    <submittedName>
        <fullName evidence="1">Uncharacterized protein</fullName>
    </submittedName>
</protein>
<gene>
    <name evidence="1" type="ORF">BGM30_02320</name>
</gene>
<dbReference type="InterPro" id="IPR002686">
    <property type="entry name" value="Transposase_17"/>
</dbReference>
<dbReference type="SUPFAM" id="SSF143422">
    <property type="entry name" value="Transposase IS200-like"/>
    <property type="match status" value="1"/>
</dbReference>
<dbReference type="Proteomes" id="UP000236321">
    <property type="component" value="Unassembled WGS sequence"/>
</dbReference>
<proteinExistence type="predicted"/>
<evidence type="ECO:0000313" key="2">
    <source>
        <dbReference type="Proteomes" id="UP000236321"/>
    </source>
</evidence>
<dbReference type="Gene3D" id="3.30.70.1290">
    <property type="entry name" value="Transposase IS200-like"/>
    <property type="match status" value="1"/>
</dbReference>
<organism evidence="1 2">
    <name type="scientific">Microcystis aeruginosa NIES-298</name>
    <dbReference type="NCBI Taxonomy" id="449468"/>
    <lineage>
        <taxon>Bacteria</taxon>
        <taxon>Bacillati</taxon>
        <taxon>Cyanobacteriota</taxon>
        <taxon>Cyanophyceae</taxon>
        <taxon>Oscillatoriophycideae</taxon>
        <taxon>Chroococcales</taxon>
        <taxon>Microcystaceae</taxon>
        <taxon>Microcystis</taxon>
    </lineage>
</organism>
<dbReference type="PANTHER" id="PTHR36966">
    <property type="entry name" value="REP-ASSOCIATED TYROSINE TRANSPOSASE"/>
    <property type="match status" value="1"/>
</dbReference>
<sequence>MIADESLITELTATIRHAMNEPQKHRQSIRLKGYDYRINGAYYITICSYQKQYLFGEIVEGNIERNLLGDTFEAVWYRLPLHFKFIELDTFIVMPNHIHGIIVIQNYDLEKTEYDSQYTHGTMPESLGAIVQNFKSISSRKINRLCGDRLKIWQRNYYEHIIRNENSYQKIRQYILDNPRNWEQDENNLNKFKPM</sequence>